<sequence length="146" mass="16182">MASTHDQKSETYSACTRPQDPSKEKLVMLAIWCKDSASYNHTAHQLPMLVPLRVKANSSAQMSRTASILEWQRAPNGSLEGYLPSLFCLSPFAVAIMSARAVFVIFIQSTWNTYAVLLTLWQGAKSDRHAFCDTPHGFEAACACDH</sequence>
<gene>
    <name evidence="1" type="ORF">A0H81_02733</name>
</gene>
<accession>A0A1C7MN22</accession>
<dbReference type="EMBL" id="LUGG01000002">
    <property type="protein sequence ID" value="OBZ77806.1"/>
    <property type="molecule type" value="Genomic_DNA"/>
</dbReference>
<dbReference type="Proteomes" id="UP000092993">
    <property type="component" value="Unassembled WGS sequence"/>
</dbReference>
<evidence type="ECO:0000313" key="2">
    <source>
        <dbReference type="Proteomes" id="UP000092993"/>
    </source>
</evidence>
<proteinExistence type="predicted"/>
<name>A0A1C7MN22_GRIFR</name>
<evidence type="ECO:0000313" key="1">
    <source>
        <dbReference type="EMBL" id="OBZ77806.1"/>
    </source>
</evidence>
<dbReference type="AlphaFoldDB" id="A0A1C7MN22"/>
<keyword evidence="2" id="KW-1185">Reference proteome</keyword>
<comment type="caution">
    <text evidence="1">The sequence shown here is derived from an EMBL/GenBank/DDBJ whole genome shotgun (WGS) entry which is preliminary data.</text>
</comment>
<protein>
    <submittedName>
        <fullName evidence="1">Uncharacterized protein</fullName>
    </submittedName>
</protein>
<organism evidence="1 2">
    <name type="scientific">Grifola frondosa</name>
    <name type="common">Maitake</name>
    <name type="synonym">Polyporus frondosus</name>
    <dbReference type="NCBI Taxonomy" id="5627"/>
    <lineage>
        <taxon>Eukaryota</taxon>
        <taxon>Fungi</taxon>
        <taxon>Dikarya</taxon>
        <taxon>Basidiomycota</taxon>
        <taxon>Agaricomycotina</taxon>
        <taxon>Agaricomycetes</taxon>
        <taxon>Polyporales</taxon>
        <taxon>Grifolaceae</taxon>
        <taxon>Grifola</taxon>
    </lineage>
</organism>
<reference evidence="1 2" key="1">
    <citation type="submission" date="2016-03" db="EMBL/GenBank/DDBJ databases">
        <title>Whole genome sequencing of Grifola frondosa 9006-11.</title>
        <authorList>
            <person name="Min B."/>
            <person name="Park H."/>
            <person name="Kim J.-G."/>
            <person name="Cho H."/>
            <person name="Oh Y.-L."/>
            <person name="Kong W.-S."/>
            <person name="Choi I.-G."/>
        </authorList>
    </citation>
    <scope>NUCLEOTIDE SEQUENCE [LARGE SCALE GENOMIC DNA]</scope>
    <source>
        <strain evidence="1 2">9006-11</strain>
    </source>
</reference>